<proteinExistence type="predicted"/>
<feature type="transmembrane region" description="Helical" evidence="1">
    <location>
        <begin position="82"/>
        <end position="102"/>
    </location>
</feature>
<feature type="transmembrane region" description="Helical" evidence="1">
    <location>
        <begin position="50"/>
        <end position="70"/>
    </location>
</feature>
<evidence type="ECO:0000313" key="2">
    <source>
        <dbReference type="EMBL" id="SVB44179.1"/>
    </source>
</evidence>
<feature type="transmembrane region" description="Helical" evidence="1">
    <location>
        <begin position="159"/>
        <end position="179"/>
    </location>
</feature>
<evidence type="ECO:0000256" key="1">
    <source>
        <dbReference type="SAM" id="Phobius"/>
    </source>
</evidence>
<reference evidence="2" key="1">
    <citation type="submission" date="2018-05" db="EMBL/GenBank/DDBJ databases">
        <authorList>
            <person name="Lanie J.A."/>
            <person name="Ng W.-L."/>
            <person name="Kazmierczak K.M."/>
            <person name="Andrzejewski T.M."/>
            <person name="Davidsen T.M."/>
            <person name="Wayne K.J."/>
            <person name="Tettelin H."/>
            <person name="Glass J.I."/>
            <person name="Rusch D."/>
            <person name="Podicherti R."/>
            <person name="Tsui H.-C.T."/>
            <person name="Winkler M.E."/>
        </authorList>
    </citation>
    <scope>NUCLEOTIDE SEQUENCE</scope>
</reference>
<sequence>MDLNQAKPPRARQLVKQFFLPVKGLIGLLQKNSPAAPLSSMPRCVDGAQWTIRLTAFLAFAGYVLALASCRGRARRAGPSGSGWWSLGLVAFLAHLASAFHFEHAWSHARALAATAAQTAEVTGVETGCGLYLNYAFALAWLADAAWRGLAKRSHENRPAWVGVALQCFMALMWFNATVVFGSPWGQLTGWAAVFGLGSWFMLQRRQAL</sequence>
<keyword evidence="1" id="KW-0472">Membrane</keyword>
<keyword evidence="1" id="KW-0812">Transmembrane</keyword>
<dbReference type="AlphaFoldDB" id="A0A382E190"/>
<gene>
    <name evidence="2" type="ORF">METZ01_LOCUS197033</name>
</gene>
<keyword evidence="1" id="KW-1133">Transmembrane helix</keyword>
<feature type="transmembrane region" description="Helical" evidence="1">
    <location>
        <begin position="185"/>
        <end position="203"/>
    </location>
</feature>
<accession>A0A382E190</accession>
<protein>
    <submittedName>
        <fullName evidence="2">Uncharacterized protein</fullName>
    </submittedName>
</protein>
<organism evidence="2">
    <name type="scientific">marine metagenome</name>
    <dbReference type="NCBI Taxonomy" id="408172"/>
    <lineage>
        <taxon>unclassified sequences</taxon>
        <taxon>metagenomes</taxon>
        <taxon>ecological metagenomes</taxon>
    </lineage>
</organism>
<dbReference type="EMBL" id="UINC01042057">
    <property type="protein sequence ID" value="SVB44179.1"/>
    <property type="molecule type" value="Genomic_DNA"/>
</dbReference>
<name>A0A382E190_9ZZZZ</name>